<feature type="region of interest" description="Disordered" evidence="1">
    <location>
        <begin position="267"/>
        <end position="325"/>
    </location>
</feature>
<dbReference type="EMBL" id="JAAOAN010000445">
    <property type="protein sequence ID" value="KAF5706702.1"/>
    <property type="molecule type" value="Genomic_DNA"/>
</dbReference>
<reference evidence="2 3" key="1">
    <citation type="submission" date="2020-05" db="EMBL/GenBank/DDBJ databases">
        <title>Identification and distribution of gene clusters putatively required for synthesis of sphingolipid metabolism inhibitors in phylogenetically diverse species of the filamentous fungus Fusarium.</title>
        <authorList>
            <person name="Kim H.-S."/>
            <person name="Busman M."/>
            <person name="Brown D.W."/>
            <person name="Divon H."/>
            <person name="Uhlig S."/>
            <person name="Proctor R.H."/>
        </authorList>
    </citation>
    <scope>NUCLEOTIDE SEQUENCE [LARGE SCALE GENOMIC DNA]</scope>
    <source>
        <strain evidence="2 3">NRRL 66235</strain>
    </source>
</reference>
<feature type="compositionally biased region" description="Low complexity" evidence="1">
    <location>
        <begin position="387"/>
        <end position="398"/>
    </location>
</feature>
<feature type="compositionally biased region" description="Acidic residues" evidence="1">
    <location>
        <begin position="280"/>
        <end position="292"/>
    </location>
</feature>
<evidence type="ECO:0000313" key="3">
    <source>
        <dbReference type="Proteomes" id="UP000544331"/>
    </source>
</evidence>
<proteinExistence type="predicted"/>
<feature type="compositionally biased region" description="Basic and acidic residues" evidence="1">
    <location>
        <begin position="1"/>
        <end position="17"/>
    </location>
</feature>
<organism evidence="2 3">
    <name type="scientific">Fusarium mundagurra</name>
    <dbReference type="NCBI Taxonomy" id="1567541"/>
    <lineage>
        <taxon>Eukaryota</taxon>
        <taxon>Fungi</taxon>
        <taxon>Dikarya</taxon>
        <taxon>Ascomycota</taxon>
        <taxon>Pezizomycotina</taxon>
        <taxon>Sordariomycetes</taxon>
        <taxon>Hypocreomycetidae</taxon>
        <taxon>Hypocreales</taxon>
        <taxon>Nectriaceae</taxon>
        <taxon>Fusarium</taxon>
        <taxon>Fusarium fujikuroi species complex</taxon>
    </lineage>
</organism>
<evidence type="ECO:0000313" key="2">
    <source>
        <dbReference type="EMBL" id="KAF5706702.1"/>
    </source>
</evidence>
<dbReference type="AlphaFoldDB" id="A0A8H5Y6R9"/>
<feature type="compositionally biased region" description="Basic and acidic residues" evidence="1">
    <location>
        <begin position="208"/>
        <end position="229"/>
    </location>
</feature>
<protein>
    <submittedName>
        <fullName evidence="2">Uncharacterized protein</fullName>
    </submittedName>
</protein>
<evidence type="ECO:0000256" key="1">
    <source>
        <dbReference type="SAM" id="MobiDB-lite"/>
    </source>
</evidence>
<feature type="compositionally biased region" description="Low complexity" evidence="1">
    <location>
        <begin position="306"/>
        <end position="317"/>
    </location>
</feature>
<feature type="region of interest" description="Disordered" evidence="1">
    <location>
        <begin position="201"/>
        <end position="238"/>
    </location>
</feature>
<accession>A0A8H5Y6R9</accession>
<name>A0A8H5Y6R9_9HYPO</name>
<feature type="region of interest" description="Disordered" evidence="1">
    <location>
        <begin position="359"/>
        <end position="408"/>
    </location>
</feature>
<comment type="caution">
    <text evidence="2">The sequence shown here is derived from an EMBL/GenBank/DDBJ whole genome shotgun (WGS) entry which is preliminary data.</text>
</comment>
<gene>
    <name evidence="2" type="ORF">FMUND_11438</name>
</gene>
<dbReference type="OrthoDB" id="5090716at2759"/>
<feature type="region of interest" description="Disordered" evidence="1">
    <location>
        <begin position="1"/>
        <end position="52"/>
    </location>
</feature>
<feature type="compositionally biased region" description="Polar residues" evidence="1">
    <location>
        <begin position="269"/>
        <end position="278"/>
    </location>
</feature>
<feature type="compositionally biased region" description="Basic and acidic residues" evidence="1">
    <location>
        <begin position="24"/>
        <end position="33"/>
    </location>
</feature>
<sequence>MSSKASEKTDMAAEKPSKNAGEMLSKESVEKPDMTGQVTKTLGTEPAQPRTKEVNGRRFTFRLFDSNGFMLPTDKHWTDEDGNTEAWWEKKSLLRDWIYGRMSPEEFDAHFPYYMGPPKEWYRITKVAHAMPQEEKEPSGFKESDELCTQRYAKYYGDGSGLPLRPGMGPMTDEQKQESWKETLLLRDWVDGRMSSEEFDAHFPNYDGPKDCYRNTKEEASDVRSSHPDESDEDWTAYDLDRMAQDDTEEMLYDEYYACLHGDDGDLPLQSNIGPSTTEEVFEEEPMKEDDEEKPRYAQRYGDGSGLPLRPGMGPPMTEEEFQESFKKLQEQFEVVWNMTDEEFHAQYPENEAIKDQQFAEGEAEELLEREDPDKPRYASYYGDGSGLPLRPGMGLPLTEEEQEESLKKWRAEAREIFNMSTKKFNADSPEHEGNLEWLCTEEEGLRLMEEYEEAHARRREEMIRKWKESRKARPEDQL</sequence>
<dbReference type="Proteomes" id="UP000544331">
    <property type="component" value="Unassembled WGS sequence"/>
</dbReference>
<keyword evidence="3" id="KW-1185">Reference proteome</keyword>